<accession>A0A382IF85</accession>
<gene>
    <name evidence="1" type="ORF">METZ01_LOCUS250155</name>
</gene>
<evidence type="ECO:0000313" key="1">
    <source>
        <dbReference type="EMBL" id="SVB97301.1"/>
    </source>
</evidence>
<feature type="non-terminal residue" evidence="1">
    <location>
        <position position="36"/>
    </location>
</feature>
<protein>
    <submittedName>
        <fullName evidence="1">Uncharacterized protein</fullName>
    </submittedName>
</protein>
<name>A0A382IF85_9ZZZZ</name>
<proteinExistence type="predicted"/>
<dbReference type="AlphaFoldDB" id="A0A382IF85"/>
<dbReference type="EMBL" id="UINC01066513">
    <property type="protein sequence ID" value="SVB97301.1"/>
    <property type="molecule type" value="Genomic_DNA"/>
</dbReference>
<organism evidence="1">
    <name type="scientific">marine metagenome</name>
    <dbReference type="NCBI Taxonomy" id="408172"/>
    <lineage>
        <taxon>unclassified sequences</taxon>
        <taxon>metagenomes</taxon>
        <taxon>ecological metagenomes</taxon>
    </lineage>
</organism>
<sequence>MLKKIGVTCLVLLVFTVMLVFTSSNLGFVDIDLFYL</sequence>
<reference evidence="1" key="1">
    <citation type="submission" date="2018-05" db="EMBL/GenBank/DDBJ databases">
        <authorList>
            <person name="Lanie J.A."/>
            <person name="Ng W.-L."/>
            <person name="Kazmierczak K.M."/>
            <person name="Andrzejewski T.M."/>
            <person name="Davidsen T.M."/>
            <person name="Wayne K.J."/>
            <person name="Tettelin H."/>
            <person name="Glass J.I."/>
            <person name="Rusch D."/>
            <person name="Podicherti R."/>
            <person name="Tsui H.-C.T."/>
            <person name="Winkler M.E."/>
        </authorList>
    </citation>
    <scope>NUCLEOTIDE SEQUENCE</scope>
</reference>